<feature type="domain" description="HTH LytTR-type" evidence="3">
    <location>
        <begin position="132"/>
        <end position="236"/>
    </location>
</feature>
<keyword evidence="5" id="KW-1185">Reference proteome</keyword>
<dbReference type="PROSITE" id="PS50930">
    <property type="entry name" value="HTH_LYTTR"/>
    <property type="match status" value="1"/>
</dbReference>
<dbReference type="OrthoDB" id="9809318at2"/>
<dbReference type="EMBL" id="CP043939">
    <property type="protein sequence ID" value="QER66570.1"/>
    <property type="molecule type" value="Genomic_DNA"/>
</dbReference>
<dbReference type="PANTHER" id="PTHR37299">
    <property type="entry name" value="TRANSCRIPTIONAL REGULATOR-RELATED"/>
    <property type="match status" value="1"/>
</dbReference>
<dbReference type="InterPro" id="IPR046947">
    <property type="entry name" value="LytR-like"/>
</dbReference>
<dbReference type="SMART" id="SM00850">
    <property type="entry name" value="LytTR"/>
    <property type="match status" value="1"/>
</dbReference>
<name>A0A5P1WY41_9LACO</name>
<proteinExistence type="predicted"/>
<feature type="domain" description="Response regulatory" evidence="2">
    <location>
        <begin position="2"/>
        <end position="116"/>
    </location>
</feature>
<dbReference type="SMART" id="SM00448">
    <property type="entry name" value="REC"/>
    <property type="match status" value="1"/>
</dbReference>
<dbReference type="Proteomes" id="UP000325295">
    <property type="component" value="Chromosome"/>
</dbReference>
<sequence>MNILIVDDESLAREELEFLVKDNPKVSAVYEADTIDAAFRVISEFKIDLLFLDIQLGEENGFDLADDLKTKKNAPKIVFATAYDQYALDAFNASAVDYILKPFEQERVNQAIDKISEIEVAPENPQTTNPRVSITEDEKTSVILKSDIISAYVEKGDFIINTSQRLFKTKQTLIKFSENLDSKQFLQVHRSYLVNLNKVASVEPSFNHTYELTMTDGSKIPVSRSFVTEMKQALGM</sequence>
<evidence type="ECO:0000259" key="2">
    <source>
        <dbReference type="PROSITE" id="PS50110"/>
    </source>
</evidence>
<dbReference type="GO" id="GO:0003677">
    <property type="term" value="F:DNA binding"/>
    <property type="evidence" value="ECO:0007669"/>
    <property type="project" value="InterPro"/>
</dbReference>
<gene>
    <name evidence="4" type="ORF">F0161_00915</name>
</gene>
<dbReference type="SUPFAM" id="SSF52172">
    <property type="entry name" value="CheY-like"/>
    <property type="match status" value="1"/>
</dbReference>
<dbReference type="InterPro" id="IPR007492">
    <property type="entry name" value="LytTR_DNA-bd_dom"/>
</dbReference>
<keyword evidence="1" id="KW-0597">Phosphoprotein</keyword>
<evidence type="ECO:0000313" key="4">
    <source>
        <dbReference type="EMBL" id="QER66570.1"/>
    </source>
</evidence>
<evidence type="ECO:0000256" key="1">
    <source>
        <dbReference type="PROSITE-ProRule" id="PRU00169"/>
    </source>
</evidence>
<organism evidence="4 5">
    <name type="scientific">Paucilactobacillus nenjiangensis</name>
    <dbReference type="NCBI Taxonomy" id="1296540"/>
    <lineage>
        <taxon>Bacteria</taxon>
        <taxon>Bacillati</taxon>
        <taxon>Bacillota</taxon>
        <taxon>Bacilli</taxon>
        <taxon>Lactobacillales</taxon>
        <taxon>Lactobacillaceae</taxon>
        <taxon>Paucilactobacillus</taxon>
    </lineage>
</organism>
<reference evidence="4 5" key="1">
    <citation type="submission" date="2019-09" db="EMBL/GenBank/DDBJ databases">
        <title>Complete Genome Sequence of Lactobacillus nenjiangensis SH-Y15, isolated from sauerkraut.</title>
        <authorList>
            <person name="Yang H."/>
        </authorList>
    </citation>
    <scope>NUCLEOTIDE SEQUENCE [LARGE SCALE GENOMIC DNA]</scope>
    <source>
        <strain evidence="4 5">SH-Y15</strain>
    </source>
</reference>
<dbReference type="Pfam" id="PF00072">
    <property type="entry name" value="Response_reg"/>
    <property type="match status" value="1"/>
</dbReference>
<dbReference type="PROSITE" id="PS50110">
    <property type="entry name" value="RESPONSE_REGULATORY"/>
    <property type="match status" value="1"/>
</dbReference>
<protein>
    <submittedName>
        <fullName evidence="4">Response regulator</fullName>
    </submittedName>
</protein>
<dbReference type="AlphaFoldDB" id="A0A5P1WY41"/>
<dbReference type="Gene3D" id="2.20.25.10">
    <property type="match status" value="1"/>
</dbReference>
<dbReference type="InterPro" id="IPR011006">
    <property type="entry name" value="CheY-like_superfamily"/>
</dbReference>
<dbReference type="PANTHER" id="PTHR37299:SF1">
    <property type="entry name" value="STAGE 0 SPORULATION PROTEIN A HOMOLOG"/>
    <property type="match status" value="1"/>
</dbReference>
<feature type="modified residue" description="4-aspartylphosphate" evidence="1">
    <location>
        <position position="53"/>
    </location>
</feature>
<evidence type="ECO:0000313" key="5">
    <source>
        <dbReference type="Proteomes" id="UP000325295"/>
    </source>
</evidence>
<dbReference type="RefSeq" id="WP_150203211.1">
    <property type="nucleotide sequence ID" value="NZ_CAXYVY010000061.1"/>
</dbReference>
<dbReference type="Gene3D" id="2.40.50.40">
    <property type="match status" value="1"/>
</dbReference>
<dbReference type="GO" id="GO:0000156">
    <property type="term" value="F:phosphorelay response regulator activity"/>
    <property type="evidence" value="ECO:0007669"/>
    <property type="project" value="InterPro"/>
</dbReference>
<dbReference type="Gene3D" id="3.40.50.2300">
    <property type="match status" value="1"/>
</dbReference>
<evidence type="ECO:0000259" key="3">
    <source>
        <dbReference type="PROSITE" id="PS50930"/>
    </source>
</evidence>
<accession>A0A5P1WY41</accession>
<dbReference type="KEGG" id="lnn:F0161_00915"/>
<dbReference type="Pfam" id="PF04397">
    <property type="entry name" value="LytTR"/>
    <property type="match status" value="1"/>
</dbReference>
<dbReference type="InterPro" id="IPR001789">
    <property type="entry name" value="Sig_transdc_resp-reg_receiver"/>
</dbReference>